<dbReference type="PANTHER" id="PTHR30461:SF23">
    <property type="entry name" value="DNA RECOMBINASE-RELATED"/>
    <property type="match status" value="1"/>
</dbReference>
<name>A0ABV6S5V7_9SPHN</name>
<dbReference type="Pfam" id="PF07508">
    <property type="entry name" value="Recombinase"/>
    <property type="match status" value="1"/>
</dbReference>
<dbReference type="InterPro" id="IPR009003">
    <property type="entry name" value="Peptidase_S1_PA"/>
</dbReference>
<sequence>MGEHHDAAKSGASIMGRYGLQDMLVAAYAGKYDAIIVEHQDRLSRDQEDTHHVYKRLKHHGVKLVEVHGGEANALTVGMKAIVAEMHREDNAKKVRRGMAGLISNGKSAGGRAYGYQPHPRETGGLEIIPAEAAIITEIYTRYANGETPRQIAADLNARGVAAPRGNRWAANTMNGNGKRGSGILANSLYRGVRTWNRVRMVKDPDTGRRVSRSNDAADWQTSDLDETIRVISDDLWDRVQAVKSDRAVGEHKPGHAVRAPKRLLSGLLKCGACGGGMGSKGRDRTGRTRIHCTRHAESGDCPNPRSYYLDDIEADVIARIAGEFRSPRVIQAYIDEYQRETKALTATIRSERDGIERRIATLDGEARRSFDLLAAGVVSGERAEQKLRHIEAEIVALKDKLACIEQPAPVIALHPTALASNLAAIDTLRNALASDGQSEAAKLLRAVIDSVTLTPTGEAKHRWTPPPQIEILGKLESLIGAPAIPSASIRGINGSGGALWLGEYIEACTSLSWKLKLIGNFESCVDGIIWERKSRLANIGHRANIGIDMNLPINGTERSGYVHGQPVKPAGGAAINFEFQEVKPSGITGTRPLHADVLNYDCLGTLLLNITIFEGGRATAYGSAVLIGPGVALSAMHIIREHLDDVMAERCVIFANSVWHGGVITWVVKGISIKEPGDLAILALIPHFNFNEMNAIRAALLSISIPNIGDEVLFVGARGTGQATELENEPMLISTKVSVGIITDLFLEGRDRCMLPGPCVAVHCKTVGSMSGGPAFDSHGALLGVLSSSDDHDDPRSYLSLWWPYIDSPINGSWMESAVKGQFTIRSAIDCNLIQIPADQNIDNFPIHACPSDVKNSE</sequence>
<evidence type="ECO:0000313" key="3">
    <source>
        <dbReference type="Proteomes" id="UP001589858"/>
    </source>
</evidence>
<dbReference type="PANTHER" id="PTHR30461">
    <property type="entry name" value="DNA-INVERTASE FROM LAMBDOID PROPHAGE"/>
    <property type="match status" value="1"/>
</dbReference>
<gene>
    <name evidence="2" type="ORF">ACFFF8_08440</name>
</gene>
<accession>A0ABV6S5V7</accession>
<dbReference type="SMART" id="SM00857">
    <property type="entry name" value="Resolvase"/>
    <property type="match status" value="1"/>
</dbReference>
<dbReference type="InterPro" id="IPR036162">
    <property type="entry name" value="Resolvase-like_N_sf"/>
</dbReference>
<dbReference type="InterPro" id="IPR025827">
    <property type="entry name" value="Zn_ribbon_recom_dom"/>
</dbReference>
<dbReference type="RefSeq" id="WP_379489320.1">
    <property type="nucleotide sequence ID" value="NZ_JBHLTM010000028.1"/>
</dbReference>
<dbReference type="Gene3D" id="3.40.50.1390">
    <property type="entry name" value="Resolvase, N-terminal catalytic domain"/>
    <property type="match status" value="1"/>
</dbReference>
<dbReference type="InterPro" id="IPR011109">
    <property type="entry name" value="DNA_bind_recombinase_dom"/>
</dbReference>
<comment type="caution">
    <text evidence="2">The sequence shown here is derived from an EMBL/GenBank/DDBJ whole genome shotgun (WGS) entry which is preliminary data.</text>
</comment>
<evidence type="ECO:0000313" key="2">
    <source>
        <dbReference type="EMBL" id="MFC0684622.1"/>
    </source>
</evidence>
<evidence type="ECO:0000259" key="1">
    <source>
        <dbReference type="PROSITE" id="PS51737"/>
    </source>
</evidence>
<proteinExistence type="predicted"/>
<dbReference type="SUPFAM" id="SSF50494">
    <property type="entry name" value="Trypsin-like serine proteases"/>
    <property type="match status" value="1"/>
</dbReference>
<dbReference type="SUPFAM" id="SSF53041">
    <property type="entry name" value="Resolvase-like"/>
    <property type="match status" value="1"/>
</dbReference>
<feature type="domain" description="Recombinase" evidence="1">
    <location>
        <begin position="113"/>
        <end position="250"/>
    </location>
</feature>
<dbReference type="Pfam" id="PF13408">
    <property type="entry name" value="Zn_ribbon_recom"/>
    <property type="match status" value="1"/>
</dbReference>
<protein>
    <submittedName>
        <fullName evidence="2">Recombinase family protein</fullName>
    </submittedName>
</protein>
<dbReference type="PROSITE" id="PS51737">
    <property type="entry name" value="RECOMBINASE_DNA_BIND"/>
    <property type="match status" value="1"/>
</dbReference>
<dbReference type="EMBL" id="JBHLTM010000028">
    <property type="protein sequence ID" value="MFC0684622.1"/>
    <property type="molecule type" value="Genomic_DNA"/>
</dbReference>
<organism evidence="2 3">
    <name type="scientific">Novosphingobium clariflavum</name>
    <dbReference type="NCBI Taxonomy" id="2029884"/>
    <lineage>
        <taxon>Bacteria</taxon>
        <taxon>Pseudomonadati</taxon>
        <taxon>Pseudomonadota</taxon>
        <taxon>Alphaproteobacteria</taxon>
        <taxon>Sphingomonadales</taxon>
        <taxon>Sphingomonadaceae</taxon>
        <taxon>Novosphingobium</taxon>
    </lineage>
</organism>
<reference evidence="2 3" key="1">
    <citation type="submission" date="2024-09" db="EMBL/GenBank/DDBJ databases">
        <authorList>
            <person name="Sun Q."/>
            <person name="Mori K."/>
        </authorList>
    </citation>
    <scope>NUCLEOTIDE SEQUENCE [LARGE SCALE GENOMIC DNA]</scope>
    <source>
        <strain evidence="2 3">CICC 11035S</strain>
    </source>
</reference>
<dbReference type="CDD" id="cd00338">
    <property type="entry name" value="Ser_Recombinase"/>
    <property type="match status" value="1"/>
</dbReference>
<dbReference type="Proteomes" id="UP001589858">
    <property type="component" value="Unassembled WGS sequence"/>
</dbReference>
<keyword evidence="3" id="KW-1185">Reference proteome</keyword>
<dbReference type="Gene3D" id="3.90.1750.20">
    <property type="entry name" value="Putative Large Serine Recombinase, Chain B, Domain 2"/>
    <property type="match status" value="1"/>
</dbReference>
<dbReference type="InterPro" id="IPR006119">
    <property type="entry name" value="Resolv_N"/>
</dbReference>
<dbReference type="InterPro" id="IPR050639">
    <property type="entry name" value="SSR_resolvase"/>
</dbReference>
<dbReference type="InterPro" id="IPR038109">
    <property type="entry name" value="DNA_bind_recomb_sf"/>
</dbReference>
<dbReference type="Pfam" id="PF00239">
    <property type="entry name" value="Resolvase"/>
    <property type="match status" value="1"/>
</dbReference>